<dbReference type="OrthoDB" id="543755at2"/>
<dbReference type="EMBL" id="FOLG01000006">
    <property type="protein sequence ID" value="SFC55478.1"/>
    <property type="molecule type" value="Genomic_DNA"/>
</dbReference>
<keyword evidence="2" id="KW-1185">Reference proteome</keyword>
<gene>
    <name evidence="1" type="ORF">SAMN04488094_10648</name>
</gene>
<name>A0A1I1K9U9_9RHOB</name>
<dbReference type="STRING" id="441112.SAMN04488094_10648"/>
<protein>
    <submittedName>
        <fullName evidence="1">Capsular polysaccharide export protein</fullName>
    </submittedName>
</protein>
<dbReference type="CDD" id="cd16440">
    <property type="entry name" value="beta_Kdo_transferase_KpsC_1"/>
    <property type="match status" value="1"/>
</dbReference>
<evidence type="ECO:0000313" key="2">
    <source>
        <dbReference type="Proteomes" id="UP000198728"/>
    </source>
</evidence>
<proteinExistence type="predicted"/>
<dbReference type="InterPro" id="IPR007833">
    <property type="entry name" value="Capsule_polysaccharide_synth"/>
</dbReference>
<reference evidence="1 2" key="1">
    <citation type="submission" date="2016-10" db="EMBL/GenBank/DDBJ databases">
        <authorList>
            <person name="de Groot N.N."/>
        </authorList>
    </citation>
    <scope>NUCLEOTIDE SEQUENCE [LARGE SCALE GENOMIC DNA]</scope>
    <source>
        <strain evidence="1 2">DSM 19548</strain>
    </source>
</reference>
<dbReference type="RefSeq" id="WP_093361002.1">
    <property type="nucleotide sequence ID" value="NZ_FOLG01000006.1"/>
</dbReference>
<dbReference type="CDD" id="cd16439">
    <property type="entry name" value="beta_Kdo_transferase_KpsC_2"/>
    <property type="match status" value="1"/>
</dbReference>
<dbReference type="Pfam" id="PF05159">
    <property type="entry name" value="Capsule_synth"/>
    <property type="match status" value="4"/>
</dbReference>
<evidence type="ECO:0000313" key="1">
    <source>
        <dbReference type="EMBL" id="SFC55478.1"/>
    </source>
</evidence>
<organism evidence="1 2">
    <name type="scientific">Tropicimonas isoalkanivorans</name>
    <dbReference type="NCBI Taxonomy" id="441112"/>
    <lineage>
        <taxon>Bacteria</taxon>
        <taxon>Pseudomonadati</taxon>
        <taxon>Pseudomonadota</taxon>
        <taxon>Alphaproteobacteria</taxon>
        <taxon>Rhodobacterales</taxon>
        <taxon>Roseobacteraceae</taxon>
        <taxon>Tropicimonas</taxon>
    </lineage>
</organism>
<sequence length="685" mass="74345">MTPGSDDPAAEQLPRRLFVYDAGFLAPSLRRILRLSGWQVTTGRPGPDDWVGVWGRSPTARRGEAMADRMGAKLMRVEDAFLRSVRTGRRGAAPMGLLLDESGVHFDSGQPSDLELLLAGAPLDDTPLLNRARAGIDRLRRAHLSQYNALDPELEPPAPGYVLVIDQPRGDASIAHGGASEVTFAEMLTDARLDNPGARILVKSHPETAAGRRSGHYDPAALPEGVEACTAPLSPWHLLEGAIAVYTVSSQMGFEAIFAGHRPHVYGQPYYAGWGLTEDREPPARRGRHLTRAQLFAAAMILYPIWYDPYRDRLCSFEEALDGQEARVRAFREDRAGYVATGIRLRKRRALKGMFGREQRLRFVASPHRAARGARVSGRPLLAWASAVTPEVATSVAKASVPLIRVEDGFLRSRGLGAALVPPLSFVTDDLGIHYDPSAESRLEHLIAASESLPESEIRRAERLMARLISSGVTKYNVGTSTLPPLTDGPRVLVAGQVEDDASVRLGCGDINSNLGLLRAAREANPDCVILYKPHPDVEAGLRPGAIEPEQMDALADMVMEGADPAALIDVVEEVWTLTSLLGFEALIRGRAVTCLGAPFYAGWGLTRDLGPVPARRMARPPLAALVHAALIAYPRYRDPVSGLPCPVEVVLDHLEHIPASHGGPVNRTLSKVQGLLASRLPVWR</sequence>
<dbReference type="AlphaFoldDB" id="A0A1I1K9U9"/>
<dbReference type="GO" id="GO:0000271">
    <property type="term" value="P:polysaccharide biosynthetic process"/>
    <property type="evidence" value="ECO:0007669"/>
    <property type="project" value="InterPro"/>
</dbReference>
<accession>A0A1I1K9U9</accession>
<dbReference type="Proteomes" id="UP000198728">
    <property type="component" value="Unassembled WGS sequence"/>
</dbReference>
<dbReference type="GO" id="GO:0015774">
    <property type="term" value="P:polysaccharide transport"/>
    <property type="evidence" value="ECO:0007669"/>
    <property type="project" value="InterPro"/>
</dbReference>